<dbReference type="RefSeq" id="WP_338093329.1">
    <property type="nucleotide sequence ID" value="NZ_JAWDKA010000001.1"/>
</dbReference>
<protein>
    <recommendedName>
        <fullName evidence="3">Endonuclease III</fullName>
    </recommendedName>
</protein>
<dbReference type="Pfam" id="PF01986">
    <property type="entry name" value="DUF123"/>
    <property type="match status" value="1"/>
</dbReference>
<dbReference type="PANTHER" id="PTHR37460">
    <property type="entry name" value="ENDONUCLEASE III"/>
    <property type="match status" value="1"/>
</dbReference>
<evidence type="ECO:0000313" key="2">
    <source>
        <dbReference type="Proteomes" id="UP001273136"/>
    </source>
</evidence>
<organism evidence="1 2">
    <name type="scientific">Methanorbis furvi</name>
    <dbReference type="NCBI Taxonomy" id="3028299"/>
    <lineage>
        <taxon>Archaea</taxon>
        <taxon>Methanobacteriati</taxon>
        <taxon>Methanobacteriota</taxon>
        <taxon>Stenosarchaea group</taxon>
        <taxon>Methanomicrobia</taxon>
        <taxon>Methanomicrobiales</taxon>
        <taxon>Methanocorpusculaceae</taxon>
        <taxon>Methanorbis</taxon>
    </lineage>
</organism>
<proteinExistence type="predicted"/>
<reference evidence="1" key="1">
    <citation type="submission" date="2023-06" db="EMBL/GenBank/DDBJ databases">
        <title>Genome sequence of Methancorpusculaceae sp. Ag1.</title>
        <authorList>
            <person name="Protasov E."/>
            <person name="Platt K."/>
            <person name="Poehlein A."/>
            <person name="Daniel R."/>
            <person name="Brune A."/>
        </authorList>
    </citation>
    <scope>NUCLEOTIDE SEQUENCE</scope>
    <source>
        <strain evidence="1">Ag1</strain>
    </source>
</reference>
<accession>A0AAE4M9V7</accession>
<name>A0AAE4M9V7_9EURY</name>
<dbReference type="CDD" id="cd10441">
    <property type="entry name" value="GIY-YIG_COG1833"/>
    <property type="match status" value="1"/>
</dbReference>
<keyword evidence="2" id="KW-1185">Reference proteome</keyword>
<evidence type="ECO:0008006" key="3">
    <source>
        <dbReference type="Google" id="ProtNLM"/>
    </source>
</evidence>
<dbReference type="EMBL" id="JAWDKA010000001">
    <property type="protein sequence ID" value="MDV0440935.1"/>
    <property type="molecule type" value="Genomic_DNA"/>
</dbReference>
<dbReference type="PANTHER" id="PTHR37460:SF1">
    <property type="entry name" value="ENDONUCLEASE III"/>
    <property type="match status" value="1"/>
</dbReference>
<dbReference type="AlphaFoldDB" id="A0AAE4M9V7"/>
<comment type="caution">
    <text evidence="1">The sequence shown here is derived from an EMBL/GenBank/DDBJ whole genome shotgun (WGS) entry which is preliminary data.</text>
</comment>
<gene>
    <name evidence="1" type="ORF">McpAg1_01120</name>
</gene>
<dbReference type="Proteomes" id="UP001273136">
    <property type="component" value="Unassembled WGS sequence"/>
</dbReference>
<dbReference type="InterPro" id="IPR002837">
    <property type="entry name" value="DUF123"/>
</dbReference>
<sequence>MDKGIYCLILECTAPQTVRVGALGELDFPSGWYLYAGSALGSGGLSRVSRHVRFYREQYRKPKWHIDYLLASPEVRLCRTVCAKTESDLECVLAASLGGDGVPSFGCSDCDCATHLFYRKEMPEAEVLAAFERTGLCGSVHVVDEILKRE</sequence>
<evidence type="ECO:0000313" key="1">
    <source>
        <dbReference type="EMBL" id="MDV0440935.1"/>
    </source>
</evidence>